<evidence type="ECO:0000313" key="5">
    <source>
        <dbReference type="EMBL" id="KAB5590806.1"/>
    </source>
</evidence>
<evidence type="ECO:0000256" key="3">
    <source>
        <dbReference type="ARBA" id="ARBA00022737"/>
    </source>
</evidence>
<dbReference type="GO" id="GO:0007029">
    <property type="term" value="P:endoplasmic reticulum organization"/>
    <property type="evidence" value="ECO:0007669"/>
    <property type="project" value="TreeGrafter"/>
</dbReference>
<dbReference type="Proteomes" id="UP000383932">
    <property type="component" value="Unassembled WGS sequence"/>
</dbReference>
<dbReference type="EMBL" id="SSOP01000143">
    <property type="protein sequence ID" value="KAB5590806.1"/>
    <property type="molecule type" value="Genomic_DNA"/>
</dbReference>
<evidence type="ECO:0000256" key="4">
    <source>
        <dbReference type="SAM" id="MobiDB-lite"/>
    </source>
</evidence>
<dbReference type="PANTHER" id="PTHR13923">
    <property type="entry name" value="SEC31-RELATED PROTEIN"/>
    <property type="match status" value="1"/>
</dbReference>
<dbReference type="InterPro" id="IPR040251">
    <property type="entry name" value="SEC31-like"/>
</dbReference>
<dbReference type="GO" id="GO:0005198">
    <property type="term" value="F:structural molecule activity"/>
    <property type="evidence" value="ECO:0007669"/>
    <property type="project" value="TreeGrafter"/>
</dbReference>
<proteinExistence type="predicted"/>
<keyword evidence="3" id="KW-0677">Repeat</keyword>
<feature type="compositionally biased region" description="Pro residues" evidence="4">
    <location>
        <begin position="283"/>
        <end position="301"/>
    </location>
</feature>
<name>A0A5N5QH68_9AGAM</name>
<dbReference type="GO" id="GO:0070971">
    <property type="term" value="C:endoplasmic reticulum exit site"/>
    <property type="evidence" value="ECO:0007669"/>
    <property type="project" value="TreeGrafter"/>
</dbReference>
<dbReference type="GO" id="GO:0090110">
    <property type="term" value="P:COPII-coated vesicle cargo loading"/>
    <property type="evidence" value="ECO:0007669"/>
    <property type="project" value="TreeGrafter"/>
</dbReference>
<dbReference type="Gene3D" id="1.25.40.1030">
    <property type="match status" value="1"/>
</dbReference>
<comment type="caution">
    <text evidence="5">The sequence shown here is derived from an EMBL/GenBank/DDBJ whole genome shotgun (WGS) entry which is preliminary data.</text>
</comment>
<feature type="compositionally biased region" description="Polar residues" evidence="4">
    <location>
        <begin position="361"/>
        <end position="370"/>
    </location>
</feature>
<gene>
    <name evidence="5" type="ORF">CTheo_5738</name>
</gene>
<feature type="region of interest" description="Disordered" evidence="4">
    <location>
        <begin position="278"/>
        <end position="301"/>
    </location>
</feature>
<dbReference type="PANTHER" id="PTHR13923:SF11">
    <property type="entry name" value="SECRETORY 31, ISOFORM D"/>
    <property type="match status" value="1"/>
</dbReference>
<sequence length="407" mass="44245">MIAQARGNSRVNERIGTGPKIFTGYTSKLSLTTCKPNLGYIGGEQRSVECRGHDWVALAEYFQRCPADAGLPRNHWHGSQSAPALVTHALITGNLDTAVELCIQAGRWTDALLLAQDEGLGMRTRMAYFDQAGESGGYLRVLKGVMQGRKGLGELDDAFASLVGQLGDQAWASEMQDEKRETARVFYGRETTGQTCGYLGRRSAGRACERGTGELQRARERLSACRKDRGALPGGPVCRFGVAAKLSRRDIPGWNDAPNVMVPQCHTAPSPFPNLPVTGPLRAVPPPPRPQSRAYVPPPPPLQGGGCMRRHHKVRVALLCRRCKEVLIPCLAPTGLLKRPSTPTAPPAKPLPTAPKYRDAPTTNTSSQQKRMVDDIERRLNVLFDALDCETLSLPVVDQVITLVQGA</sequence>
<organism evidence="5 6">
    <name type="scientific">Ceratobasidium theobromae</name>
    <dbReference type="NCBI Taxonomy" id="1582974"/>
    <lineage>
        <taxon>Eukaryota</taxon>
        <taxon>Fungi</taxon>
        <taxon>Dikarya</taxon>
        <taxon>Basidiomycota</taxon>
        <taxon>Agaricomycotina</taxon>
        <taxon>Agaricomycetes</taxon>
        <taxon>Cantharellales</taxon>
        <taxon>Ceratobasidiaceae</taxon>
        <taxon>Ceratobasidium</taxon>
    </lineage>
</organism>
<dbReference type="OrthoDB" id="542917at2759"/>
<evidence type="ECO:0000256" key="1">
    <source>
        <dbReference type="ARBA" id="ARBA00022448"/>
    </source>
</evidence>
<feature type="region of interest" description="Disordered" evidence="4">
    <location>
        <begin position="338"/>
        <end position="372"/>
    </location>
</feature>
<feature type="compositionally biased region" description="Pro residues" evidence="4">
    <location>
        <begin position="343"/>
        <end position="353"/>
    </location>
</feature>
<accession>A0A5N5QH68</accession>
<keyword evidence="2" id="KW-0853">WD repeat</keyword>
<reference evidence="5 6" key="1">
    <citation type="journal article" date="2019" name="Fungal Biol. Biotechnol.">
        <title>Draft genome sequence of fastidious pathogen Ceratobasidium theobromae, which causes vascular-streak dieback in Theobroma cacao.</title>
        <authorList>
            <person name="Ali S.S."/>
            <person name="Asman A."/>
            <person name="Shao J."/>
            <person name="Firmansyah A.P."/>
            <person name="Susilo A.W."/>
            <person name="Rosmana A."/>
            <person name="McMahon P."/>
            <person name="Junaid M."/>
            <person name="Guest D."/>
            <person name="Kheng T.Y."/>
            <person name="Meinhardt L.W."/>
            <person name="Bailey B.A."/>
        </authorList>
    </citation>
    <scope>NUCLEOTIDE SEQUENCE [LARGE SCALE GENOMIC DNA]</scope>
    <source>
        <strain evidence="5 6">CT2</strain>
    </source>
</reference>
<dbReference type="Gene3D" id="1.20.940.10">
    <property type="entry name" value="Functional domain of the splicing factor Prp18"/>
    <property type="match status" value="1"/>
</dbReference>
<protein>
    <submittedName>
        <fullName evidence="5">Uncharacterized protein</fullName>
    </submittedName>
</protein>
<keyword evidence="1" id="KW-0813">Transport</keyword>
<dbReference type="AlphaFoldDB" id="A0A5N5QH68"/>
<dbReference type="GO" id="GO:0030127">
    <property type="term" value="C:COPII vesicle coat"/>
    <property type="evidence" value="ECO:0007669"/>
    <property type="project" value="TreeGrafter"/>
</dbReference>
<keyword evidence="6" id="KW-1185">Reference proteome</keyword>
<evidence type="ECO:0000313" key="6">
    <source>
        <dbReference type="Proteomes" id="UP000383932"/>
    </source>
</evidence>
<evidence type="ECO:0000256" key="2">
    <source>
        <dbReference type="ARBA" id="ARBA00022574"/>
    </source>
</evidence>